<dbReference type="Proteomes" id="UP000294257">
    <property type="component" value="Unassembled WGS sequence"/>
</dbReference>
<organism evidence="1 2">
    <name type="scientific">Herbihabitans rhizosphaerae</name>
    <dbReference type="NCBI Taxonomy" id="1872711"/>
    <lineage>
        <taxon>Bacteria</taxon>
        <taxon>Bacillati</taxon>
        <taxon>Actinomycetota</taxon>
        <taxon>Actinomycetes</taxon>
        <taxon>Pseudonocardiales</taxon>
        <taxon>Pseudonocardiaceae</taxon>
        <taxon>Herbihabitans</taxon>
    </lineage>
</organism>
<proteinExistence type="predicted"/>
<evidence type="ECO:0000313" key="1">
    <source>
        <dbReference type="EMBL" id="RZS43820.1"/>
    </source>
</evidence>
<comment type="caution">
    <text evidence="1">The sequence shown here is derived from an EMBL/GenBank/DDBJ whole genome shotgun (WGS) entry which is preliminary data.</text>
</comment>
<name>A0A4Q7L4W1_9PSEU</name>
<accession>A0A4Q7L4W1</accession>
<dbReference type="RefSeq" id="WP_207222561.1">
    <property type="nucleotide sequence ID" value="NZ_SGWQ01000002.1"/>
</dbReference>
<gene>
    <name evidence="1" type="ORF">EV193_102801</name>
</gene>
<sequence>MTQSVTMPTDRTMIAGAVCPACPHYWATHDKISARFCAATLARKHERGCVCPATTELAESIDPGQTTS</sequence>
<reference evidence="1 2" key="1">
    <citation type="submission" date="2019-02" db="EMBL/GenBank/DDBJ databases">
        <title>Genomic Encyclopedia of Type Strains, Phase IV (KMG-IV): sequencing the most valuable type-strain genomes for metagenomic binning, comparative biology and taxonomic classification.</title>
        <authorList>
            <person name="Goeker M."/>
        </authorList>
    </citation>
    <scope>NUCLEOTIDE SEQUENCE [LARGE SCALE GENOMIC DNA]</scope>
    <source>
        <strain evidence="1 2">DSM 101727</strain>
    </source>
</reference>
<dbReference type="NCBIfam" id="NF038206">
    <property type="entry name" value="RGCVC_fam"/>
    <property type="match status" value="1"/>
</dbReference>
<dbReference type="AlphaFoldDB" id="A0A4Q7L4W1"/>
<protein>
    <submittedName>
        <fullName evidence="1">Uncharacterized protein DUF2769</fullName>
    </submittedName>
</protein>
<keyword evidence="2" id="KW-1185">Reference proteome</keyword>
<evidence type="ECO:0000313" key="2">
    <source>
        <dbReference type="Proteomes" id="UP000294257"/>
    </source>
</evidence>
<dbReference type="EMBL" id="SGWQ01000002">
    <property type="protein sequence ID" value="RZS43820.1"/>
    <property type="molecule type" value="Genomic_DNA"/>
</dbReference>